<name>A0A9X4KRP7_9BACL</name>
<dbReference type="GO" id="GO:0006139">
    <property type="term" value="P:nucleobase-containing compound metabolic process"/>
    <property type="evidence" value="ECO:0007669"/>
    <property type="project" value="InterPro"/>
</dbReference>
<dbReference type="AlphaFoldDB" id="A0A9X4KRP7"/>
<evidence type="ECO:0000259" key="5">
    <source>
        <dbReference type="PROSITE" id="PS51193"/>
    </source>
</evidence>
<dbReference type="PROSITE" id="PS51193">
    <property type="entry name" value="HELICASE_ATP_BIND_2"/>
    <property type="match status" value="1"/>
</dbReference>
<evidence type="ECO:0000256" key="3">
    <source>
        <dbReference type="ARBA" id="ARBA00022840"/>
    </source>
</evidence>
<dbReference type="SMART" id="SM00491">
    <property type="entry name" value="HELICc2"/>
    <property type="match status" value="1"/>
</dbReference>
<dbReference type="GO" id="GO:0016818">
    <property type="term" value="F:hydrolase activity, acting on acid anhydrides, in phosphorus-containing anhydrides"/>
    <property type="evidence" value="ECO:0007669"/>
    <property type="project" value="InterPro"/>
</dbReference>
<proteinExistence type="inferred from homology"/>
<dbReference type="InterPro" id="IPR014013">
    <property type="entry name" value="Helic_SF1/SF2_ATP-bd_DinG/Rad3"/>
</dbReference>
<dbReference type="Proteomes" id="UP001153404">
    <property type="component" value="Unassembled WGS sequence"/>
</dbReference>
<feature type="domain" description="Helicase ATP-binding" evidence="5">
    <location>
        <begin position="16"/>
        <end position="301"/>
    </location>
</feature>
<organism evidence="6 7">
    <name type="scientific">Cohnella rhizosphaerae</name>
    <dbReference type="NCBI Taxonomy" id="1457232"/>
    <lineage>
        <taxon>Bacteria</taxon>
        <taxon>Bacillati</taxon>
        <taxon>Bacillota</taxon>
        <taxon>Bacilli</taxon>
        <taxon>Bacillales</taxon>
        <taxon>Paenibacillaceae</taxon>
        <taxon>Cohnella</taxon>
    </lineage>
</organism>
<dbReference type="InterPro" id="IPR006555">
    <property type="entry name" value="ATP-dep_Helicase_C"/>
</dbReference>
<dbReference type="PANTHER" id="PTHR11472:SF34">
    <property type="entry name" value="REGULATOR OF TELOMERE ELONGATION HELICASE 1"/>
    <property type="match status" value="1"/>
</dbReference>
<keyword evidence="2" id="KW-0378">Hydrolase</keyword>
<dbReference type="GO" id="GO:0003676">
    <property type="term" value="F:nucleic acid binding"/>
    <property type="evidence" value="ECO:0007669"/>
    <property type="project" value="InterPro"/>
</dbReference>
<evidence type="ECO:0000256" key="1">
    <source>
        <dbReference type="ARBA" id="ARBA00022741"/>
    </source>
</evidence>
<dbReference type="EMBL" id="JAPDIA010000003">
    <property type="protein sequence ID" value="MDG0809448.1"/>
    <property type="molecule type" value="Genomic_DNA"/>
</dbReference>
<evidence type="ECO:0000313" key="7">
    <source>
        <dbReference type="Proteomes" id="UP001153404"/>
    </source>
</evidence>
<evidence type="ECO:0000256" key="4">
    <source>
        <dbReference type="ARBA" id="ARBA00038058"/>
    </source>
</evidence>
<dbReference type="Pfam" id="PF13307">
    <property type="entry name" value="Helicase_C_2"/>
    <property type="match status" value="1"/>
</dbReference>
<keyword evidence="3" id="KW-0067">ATP-binding</keyword>
<keyword evidence="7" id="KW-1185">Reference proteome</keyword>
<evidence type="ECO:0000313" key="6">
    <source>
        <dbReference type="EMBL" id="MDG0809448.1"/>
    </source>
</evidence>
<comment type="caution">
    <text evidence="6">The sequence shown here is derived from an EMBL/GenBank/DDBJ whole genome shotgun (WGS) entry which is preliminary data.</text>
</comment>
<dbReference type="GO" id="GO:0005524">
    <property type="term" value="F:ATP binding"/>
    <property type="evidence" value="ECO:0007669"/>
    <property type="project" value="UniProtKB-KW"/>
</dbReference>
<reference evidence="6" key="1">
    <citation type="submission" date="2022-10" db="EMBL/GenBank/DDBJ databases">
        <title>Comparative genomic analysis of Cohnella hashimotonis sp. nov., isolated from the International Space Station.</title>
        <authorList>
            <person name="Simpson A."/>
            <person name="Venkateswaran K."/>
        </authorList>
    </citation>
    <scope>NUCLEOTIDE SEQUENCE</scope>
    <source>
        <strain evidence="6">DSM 28161</strain>
    </source>
</reference>
<gene>
    <name evidence="6" type="ORF">OMP40_08835</name>
</gene>
<keyword evidence="6" id="KW-0347">Helicase</keyword>
<keyword evidence="1" id="KW-0547">Nucleotide-binding</keyword>
<dbReference type="PANTHER" id="PTHR11472">
    <property type="entry name" value="DNA REPAIR DEAD HELICASE RAD3/XP-D SUBFAMILY MEMBER"/>
    <property type="match status" value="1"/>
</dbReference>
<dbReference type="Gene3D" id="3.40.50.300">
    <property type="entry name" value="P-loop containing nucleotide triphosphate hydrolases"/>
    <property type="match status" value="2"/>
</dbReference>
<comment type="similarity">
    <text evidence="4">Belongs to the helicase family. DinG subfamily.</text>
</comment>
<dbReference type="RefSeq" id="WP_277530752.1">
    <property type="nucleotide sequence ID" value="NZ_JAPDIA010000003.1"/>
</dbReference>
<accession>A0A9X4KRP7</accession>
<evidence type="ECO:0000256" key="2">
    <source>
        <dbReference type="ARBA" id="ARBA00022801"/>
    </source>
</evidence>
<dbReference type="InterPro" id="IPR045028">
    <property type="entry name" value="DinG/Rad3-like"/>
</dbReference>
<dbReference type="SUPFAM" id="SSF52540">
    <property type="entry name" value="P-loop containing nucleoside triphosphate hydrolases"/>
    <property type="match status" value="1"/>
</dbReference>
<dbReference type="GO" id="GO:0003678">
    <property type="term" value="F:DNA helicase activity"/>
    <property type="evidence" value="ECO:0007669"/>
    <property type="project" value="TreeGrafter"/>
</dbReference>
<protein>
    <submittedName>
        <fullName evidence="6">ATP-dependent DNA helicase</fullName>
    </submittedName>
</protein>
<dbReference type="InterPro" id="IPR027417">
    <property type="entry name" value="P-loop_NTPase"/>
</dbReference>
<sequence>MTASRESQLLNIFENRLPEFYNTKDIRTNQVQMAVDIATFLHPSQKQKKILIVEAPVGTGKSLGALVPSLLECSMDRVFNPLRVVYATATINLQGQLMNSEVPLLEELGLVQNAILAKGKSHYYCHKETISNRRLKDSHLVSKLSKFYRDGLTGHRDEYENENGEVPNVLWDKVSLKASKRECERCNYYLACPSIQHRNRFLLPSNDLLITNHEQLIRSAINRLQEPPFPPIVPINPGIIVIDEAHHFLENFLSQTERSISIRSLTEIQKTSRFPHRLKDSFGRIINNISKILSDESESCESLQGRYPLATEIKDNLGKLSNILETAIDRVYFQSENRVAGHLDKEDDFLDRLEETLASVRNLLNEKQYVSWMTLDNLELSSIPVNFPTKFKEMIELLSKNNKIIVMSGTLTTNGDFTAFLNQWRLPKDSVETTSLTHSFQYEKQALIYVPSQLADPRKQDEFWFEDQLNHYEKLLTLTHGRTLLLSTSKAHMEQISERINEICMTLGVSFLKQEQGSVEQLTKQFKNDETSVLLGSGSFFSGFSIPGTSLVSVVFTRLPFPVPDDPYLKLIGAGFEDVFMAEVTIPYMMTKLNQGVGRLIRDIGDYGVITVLDPRVFDASYGELIRSDFEKKGYRFTRSLVEVENFISDKKTIWFTGILHSLLTLPNQYFRSS</sequence>